<organism evidence="1">
    <name type="scientific">Arundo donax</name>
    <name type="common">Giant reed</name>
    <name type="synonym">Donax arundinaceus</name>
    <dbReference type="NCBI Taxonomy" id="35708"/>
    <lineage>
        <taxon>Eukaryota</taxon>
        <taxon>Viridiplantae</taxon>
        <taxon>Streptophyta</taxon>
        <taxon>Embryophyta</taxon>
        <taxon>Tracheophyta</taxon>
        <taxon>Spermatophyta</taxon>
        <taxon>Magnoliopsida</taxon>
        <taxon>Liliopsida</taxon>
        <taxon>Poales</taxon>
        <taxon>Poaceae</taxon>
        <taxon>PACMAD clade</taxon>
        <taxon>Arundinoideae</taxon>
        <taxon>Arundineae</taxon>
        <taxon>Arundo</taxon>
    </lineage>
</organism>
<accession>A0A0A9A4V4</accession>
<proteinExistence type="predicted"/>
<reference evidence="1" key="1">
    <citation type="submission" date="2014-09" db="EMBL/GenBank/DDBJ databases">
        <authorList>
            <person name="Magalhaes I.L.F."/>
            <person name="Oliveira U."/>
            <person name="Santos F.R."/>
            <person name="Vidigal T.H.D.A."/>
            <person name="Brescovit A.D."/>
            <person name="Santos A.J."/>
        </authorList>
    </citation>
    <scope>NUCLEOTIDE SEQUENCE</scope>
    <source>
        <tissue evidence="1">Shoot tissue taken approximately 20 cm above the soil surface</tissue>
    </source>
</reference>
<dbReference type="EMBL" id="GBRH01252912">
    <property type="protein sequence ID" value="JAD44983.1"/>
    <property type="molecule type" value="Transcribed_RNA"/>
</dbReference>
<evidence type="ECO:0000313" key="1">
    <source>
        <dbReference type="EMBL" id="JAD44983.1"/>
    </source>
</evidence>
<sequence length="8" mass="959">MSFFEVIS</sequence>
<reference evidence="1" key="2">
    <citation type="journal article" date="2015" name="Data Brief">
        <title>Shoot transcriptome of the giant reed, Arundo donax.</title>
        <authorList>
            <person name="Barrero R.A."/>
            <person name="Guerrero F.D."/>
            <person name="Moolhuijzen P."/>
            <person name="Goolsby J.A."/>
            <person name="Tidwell J."/>
            <person name="Bellgard S.E."/>
            <person name="Bellgard M.I."/>
        </authorList>
    </citation>
    <scope>NUCLEOTIDE SEQUENCE</scope>
    <source>
        <tissue evidence="1">Shoot tissue taken approximately 20 cm above the soil surface</tissue>
    </source>
</reference>
<name>A0A0A9A4V4_ARUDO</name>
<protein>
    <submittedName>
        <fullName evidence="1">Uncharacterized protein</fullName>
    </submittedName>
</protein>